<dbReference type="SUPFAM" id="SSF46785">
    <property type="entry name" value="Winged helix' DNA-binding domain"/>
    <property type="match status" value="1"/>
</dbReference>
<dbReference type="InterPro" id="IPR036390">
    <property type="entry name" value="WH_DNA-bd_sf"/>
</dbReference>
<dbReference type="Proteomes" id="UP001549099">
    <property type="component" value="Unassembled WGS sequence"/>
</dbReference>
<comment type="caution">
    <text evidence="7">The sequence shown here is derived from an EMBL/GenBank/DDBJ whole genome shotgun (WGS) entry which is preliminary data.</text>
</comment>
<dbReference type="InterPro" id="IPR007324">
    <property type="entry name" value="Sugar-bd_dom_put"/>
</dbReference>
<dbReference type="Pfam" id="PF04198">
    <property type="entry name" value="Sugar-bind"/>
    <property type="match status" value="1"/>
</dbReference>
<sequence>MDELTAAQRRLLPEITSMLESRYRVLHSIQREGPVGRRALVGLLGMTEREVRAECDKLRSQGLIRAEPAGMEATADGSDVLRLLRPMLKEWTGLEDLGSDLARILGIQEVKVVASSGDGDGERIKDRMARESAEFLAERLPVGATVAVTGGSTVARIAEYADLCRGKKPRFIAARGGTSGEAKTQANMIAAALAAGSDGGWTPFHLPESLGEASYRTLLEEPYVREAIELYDEADCVIHGIGNALEIAGRRGTGSAELESLIENGAVAEAFGYYLDADGREVGRILTIGIRREQLGRVPLPVAVTGGKDKAAAILAYMKQAPPATVLVTDEAAAEEMIRLNGLKN</sequence>
<dbReference type="Gene3D" id="3.40.50.1360">
    <property type="match status" value="1"/>
</dbReference>
<dbReference type="SUPFAM" id="SSF100950">
    <property type="entry name" value="NagB/RpiA/CoA transferase-like"/>
    <property type="match status" value="1"/>
</dbReference>
<evidence type="ECO:0000313" key="7">
    <source>
        <dbReference type="EMBL" id="MET3576722.1"/>
    </source>
</evidence>
<name>A0ABV2GES2_9BACL</name>
<keyword evidence="8" id="KW-1185">Reference proteome</keyword>
<dbReference type="PANTHER" id="PTHR34294">
    <property type="entry name" value="TRANSCRIPTIONAL REGULATOR-RELATED"/>
    <property type="match status" value="1"/>
</dbReference>
<feature type="domain" description="CggR N-terminal DNA binding" evidence="6">
    <location>
        <begin position="19"/>
        <end position="87"/>
    </location>
</feature>
<accession>A0ABV2GES2</accession>
<comment type="similarity">
    <text evidence="1">Belongs to the SorC transcriptional regulatory family.</text>
</comment>
<feature type="domain" description="Sugar-binding" evidence="5">
    <location>
        <begin position="92"/>
        <end position="338"/>
    </location>
</feature>
<evidence type="ECO:0000256" key="2">
    <source>
        <dbReference type="ARBA" id="ARBA00023015"/>
    </source>
</evidence>
<protein>
    <submittedName>
        <fullName evidence="7">Central glycolytic genes regulator</fullName>
    </submittedName>
</protein>
<dbReference type="Gene3D" id="1.10.10.10">
    <property type="entry name" value="Winged helix-like DNA-binding domain superfamily/Winged helix DNA-binding domain"/>
    <property type="match status" value="1"/>
</dbReference>
<keyword evidence="3" id="KW-0238">DNA-binding</keyword>
<evidence type="ECO:0000259" key="6">
    <source>
        <dbReference type="Pfam" id="PF21715"/>
    </source>
</evidence>
<gene>
    <name evidence="7" type="ORF">ABID49_002651</name>
</gene>
<reference evidence="7 8" key="1">
    <citation type="submission" date="2024-06" db="EMBL/GenBank/DDBJ databases">
        <title>Genomic Encyclopedia of Type Strains, Phase IV (KMG-IV): sequencing the most valuable type-strain genomes for metagenomic binning, comparative biology and taxonomic classification.</title>
        <authorList>
            <person name="Goeker M."/>
        </authorList>
    </citation>
    <scope>NUCLEOTIDE SEQUENCE [LARGE SCALE GENOMIC DNA]</scope>
    <source>
        <strain evidence="7 8">DSM 26128</strain>
    </source>
</reference>
<dbReference type="PANTHER" id="PTHR34294:SF5">
    <property type="entry name" value="CENTRAL GLYCOLYTIC GENES REGULATOR"/>
    <property type="match status" value="1"/>
</dbReference>
<dbReference type="RefSeq" id="WP_354199013.1">
    <property type="nucleotide sequence ID" value="NZ_JBEPLW010000031.1"/>
</dbReference>
<evidence type="ECO:0000259" key="5">
    <source>
        <dbReference type="Pfam" id="PF04198"/>
    </source>
</evidence>
<evidence type="ECO:0000256" key="3">
    <source>
        <dbReference type="ARBA" id="ARBA00023125"/>
    </source>
</evidence>
<dbReference type="EMBL" id="JBEPLW010000031">
    <property type="protein sequence ID" value="MET3576722.1"/>
    <property type="molecule type" value="Genomic_DNA"/>
</dbReference>
<organism evidence="7 8">
    <name type="scientific">Bhargavaea ullalensis</name>
    <dbReference type="NCBI Taxonomy" id="1265685"/>
    <lineage>
        <taxon>Bacteria</taxon>
        <taxon>Bacillati</taxon>
        <taxon>Bacillota</taxon>
        <taxon>Bacilli</taxon>
        <taxon>Bacillales</taxon>
        <taxon>Caryophanaceae</taxon>
        <taxon>Bhargavaea</taxon>
    </lineage>
</organism>
<dbReference type="InterPro" id="IPR051054">
    <property type="entry name" value="SorC_transcr_regulators"/>
</dbReference>
<dbReference type="InterPro" id="IPR048715">
    <property type="entry name" value="CggR_N"/>
</dbReference>
<dbReference type="InterPro" id="IPR036388">
    <property type="entry name" value="WH-like_DNA-bd_sf"/>
</dbReference>
<proteinExistence type="inferred from homology"/>
<evidence type="ECO:0000256" key="4">
    <source>
        <dbReference type="ARBA" id="ARBA00023163"/>
    </source>
</evidence>
<dbReference type="Pfam" id="PF21715">
    <property type="entry name" value="CggR_N"/>
    <property type="match status" value="1"/>
</dbReference>
<dbReference type="InterPro" id="IPR037171">
    <property type="entry name" value="NagB/RpiA_transferase-like"/>
</dbReference>
<evidence type="ECO:0000256" key="1">
    <source>
        <dbReference type="ARBA" id="ARBA00010466"/>
    </source>
</evidence>
<evidence type="ECO:0000313" key="8">
    <source>
        <dbReference type="Proteomes" id="UP001549099"/>
    </source>
</evidence>
<keyword evidence="4" id="KW-0804">Transcription</keyword>
<keyword evidence="2" id="KW-0805">Transcription regulation</keyword>